<feature type="transmembrane region" description="Helical" evidence="1">
    <location>
        <begin position="29"/>
        <end position="52"/>
    </location>
</feature>
<feature type="transmembrane region" description="Helical" evidence="1">
    <location>
        <begin position="250"/>
        <end position="268"/>
    </location>
</feature>
<reference evidence="2 3" key="1">
    <citation type="submission" date="2016-11" db="EMBL/GenBank/DDBJ databases">
        <authorList>
            <person name="Jaros S."/>
            <person name="Januszkiewicz K."/>
            <person name="Wedrychowicz H."/>
        </authorList>
    </citation>
    <scope>NUCLEOTIDE SEQUENCE [LARGE SCALE GENOMIC DNA]</scope>
    <source>
        <strain evidence="2 3">DSM 21986</strain>
    </source>
</reference>
<dbReference type="AlphaFoldDB" id="A0A1M5DY39"/>
<dbReference type="InterPro" id="IPR007163">
    <property type="entry name" value="VCA0040-like"/>
</dbReference>
<sequence length="379" mass="41933">MAETERTSTDANNDPTSWKEAPFLLMKGFLMGSADIVPGVSGGTMALIVGIYRRLINAIRSFDAGFLKRLVTFKFRAALQEVHWKFLLLLLSGMLCAVFFFTKVVPLQIYMFTDPELIYGLFFGLIVGSVVVLAKAINGFRWVHGLAIVLGAGIGYWVVTLVPTATSESPLFIFVAGSIAICAMILPGISGSYLLLILRKYDFILSEIGKLGTSETAGGLITLLPFIAGAIVGLALFSRILSWLLNRYEARTLALLIGFLIGSLYVIWPYQERTYTEIVTREEVIGFTSPKARALREQPPDKLRPEFQRLGEVINPAAETDESKKVKLQTVKQKLIKSDPYVPYITVEGPRTAHFVQGIWGIIIGLVMVVGLDYLRVKE</sequence>
<keyword evidence="1" id="KW-1133">Transmembrane helix</keyword>
<dbReference type="STRING" id="1194090.SAMN05443144_11269"/>
<dbReference type="Pfam" id="PF04018">
    <property type="entry name" value="VCA0040-like"/>
    <property type="match status" value="1"/>
</dbReference>
<accession>A0A1M5DY39</accession>
<dbReference type="Proteomes" id="UP000184041">
    <property type="component" value="Unassembled WGS sequence"/>
</dbReference>
<keyword evidence="1" id="KW-0472">Membrane</keyword>
<name>A0A1M5DY39_9BACT</name>
<proteinExistence type="predicted"/>
<evidence type="ECO:0000256" key="1">
    <source>
        <dbReference type="SAM" id="Phobius"/>
    </source>
</evidence>
<keyword evidence="1" id="KW-0812">Transmembrane</keyword>
<feature type="transmembrane region" description="Helical" evidence="1">
    <location>
        <begin position="141"/>
        <end position="159"/>
    </location>
</feature>
<feature type="transmembrane region" description="Helical" evidence="1">
    <location>
        <begin position="171"/>
        <end position="196"/>
    </location>
</feature>
<feature type="transmembrane region" description="Helical" evidence="1">
    <location>
        <begin position="86"/>
        <end position="105"/>
    </location>
</feature>
<dbReference type="EMBL" id="FQUS01000012">
    <property type="protein sequence ID" value="SHF71948.1"/>
    <property type="molecule type" value="Genomic_DNA"/>
</dbReference>
<feature type="transmembrane region" description="Helical" evidence="1">
    <location>
        <begin position="117"/>
        <end position="134"/>
    </location>
</feature>
<feature type="transmembrane region" description="Helical" evidence="1">
    <location>
        <begin position="217"/>
        <end position="238"/>
    </location>
</feature>
<dbReference type="RefSeq" id="WP_073064506.1">
    <property type="nucleotide sequence ID" value="NZ_FQUS01000012.1"/>
</dbReference>
<evidence type="ECO:0000313" key="2">
    <source>
        <dbReference type="EMBL" id="SHF71948.1"/>
    </source>
</evidence>
<dbReference type="PANTHER" id="PTHR37308">
    <property type="entry name" value="INTEGRAL MEMBRANE PROTEIN"/>
    <property type="match status" value="1"/>
</dbReference>
<feature type="transmembrane region" description="Helical" evidence="1">
    <location>
        <begin position="358"/>
        <end position="377"/>
    </location>
</feature>
<gene>
    <name evidence="2" type="ORF">SAMN05443144_11269</name>
</gene>
<protein>
    <submittedName>
        <fullName evidence="2">Putative membrane protein</fullName>
    </submittedName>
</protein>
<dbReference type="PANTHER" id="PTHR37308:SF1">
    <property type="entry name" value="POLYPRENYL-PHOSPHATE TRANSPORTER"/>
    <property type="match status" value="1"/>
</dbReference>
<keyword evidence="3" id="KW-1185">Reference proteome</keyword>
<organism evidence="2 3">
    <name type="scientific">Fodinibius roseus</name>
    <dbReference type="NCBI Taxonomy" id="1194090"/>
    <lineage>
        <taxon>Bacteria</taxon>
        <taxon>Pseudomonadati</taxon>
        <taxon>Balneolota</taxon>
        <taxon>Balneolia</taxon>
        <taxon>Balneolales</taxon>
        <taxon>Balneolaceae</taxon>
        <taxon>Fodinibius</taxon>
    </lineage>
</organism>
<evidence type="ECO:0000313" key="3">
    <source>
        <dbReference type="Proteomes" id="UP000184041"/>
    </source>
</evidence>